<comment type="similarity">
    <text evidence="4 13">Belongs to the iron/manganese superoxide dismutase family.</text>
</comment>
<dbReference type="Proteomes" id="UP000311919">
    <property type="component" value="Unassembled WGS sequence"/>
</dbReference>
<dbReference type="SUPFAM" id="SSF46609">
    <property type="entry name" value="Fe,Mn superoxide dismutase (SOD), N-terminal domain"/>
    <property type="match status" value="1"/>
</dbReference>
<dbReference type="FunFam" id="1.10.287.990:FF:000001">
    <property type="entry name" value="Superoxide dismutase"/>
    <property type="match status" value="1"/>
</dbReference>
<comment type="function">
    <text evidence="13">Destroys radicals which are normally produced within the cells and which are toxic to biological systems.</text>
</comment>
<evidence type="ECO:0000256" key="12">
    <source>
        <dbReference type="PIRSR" id="PIRSR000349-1"/>
    </source>
</evidence>
<feature type="binding site" evidence="12">
    <location>
        <position position="188"/>
    </location>
    <ligand>
        <name>Mn(2+)</name>
        <dbReference type="ChEBI" id="CHEBI:29035"/>
    </ligand>
</feature>
<evidence type="ECO:0000256" key="5">
    <source>
        <dbReference type="ARBA" id="ARBA00011881"/>
    </source>
</evidence>
<evidence type="ECO:0000256" key="6">
    <source>
        <dbReference type="ARBA" id="ARBA00012682"/>
    </source>
</evidence>
<dbReference type="InterPro" id="IPR001189">
    <property type="entry name" value="Mn/Fe_SOD"/>
</dbReference>
<dbReference type="InterPro" id="IPR050265">
    <property type="entry name" value="Fe/Mn_Superoxide_Dismutase"/>
</dbReference>
<dbReference type="InterPro" id="IPR019831">
    <property type="entry name" value="Mn/Fe_SOD_N"/>
</dbReference>
<dbReference type="FunFam" id="3.55.40.20:FF:000003">
    <property type="entry name" value="Superoxide dismutase [Mn], mitochondrial"/>
    <property type="match status" value="1"/>
</dbReference>
<accession>A0A4Z2CSB2</accession>
<evidence type="ECO:0000259" key="15">
    <source>
        <dbReference type="Pfam" id="PF02777"/>
    </source>
</evidence>
<organism evidence="16 17">
    <name type="scientific">Schistosoma japonicum</name>
    <name type="common">Blood fluke</name>
    <dbReference type="NCBI Taxonomy" id="6182"/>
    <lineage>
        <taxon>Eukaryota</taxon>
        <taxon>Metazoa</taxon>
        <taxon>Spiralia</taxon>
        <taxon>Lophotrochozoa</taxon>
        <taxon>Platyhelminthes</taxon>
        <taxon>Trematoda</taxon>
        <taxon>Digenea</taxon>
        <taxon>Strigeidida</taxon>
        <taxon>Schistosomatoidea</taxon>
        <taxon>Schistosomatidae</taxon>
        <taxon>Schistosoma</taxon>
    </lineage>
</organism>
<dbReference type="PRINTS" id="PR01703">
    <property type="entry name" value="MNSODISMTASE"/>
</dbReference>
<dbReference type="Gene3D" id="1.10.287.990">
    <property type="entry name" value="Fe,Mn superoxide dismutase (SOD) domain"/>
    <property type="match status" value="1"/>
</dbReference>
<dbReference type="GO" id="GO:0004784">
    <property type="term" value="F:superoxide dismutase activity"/>
    <property type="evidence" value="ECO:0007669"/>
    <property type="project" value="UniProtKB-EC"/>
</dbReference>
<dbReference type="OrthoDB" id="239262at2759"/>
<evidence type="ECO:0000256" key="4">
    <source>
        <dbReference type="ARBA" id="ARBA00008714"/>
    </source>
</evidence>
<comment type="function">
    <text evidence="2">Destroys superoxide anion radicals which are normally produced within the cells and which are toxic to biological systems.</text>
</comment>
<evidence type="ECO:0000256" key="13">
    <source>
        <dbReference type="RuleBase" id="RU000414"/>
    </source>
</evidence>
<sequence length="223" mass="24952">MVFRSSMGLVHILRSSVLRNYGVRFKHTLPPLPYDPSALEPVISKEIMQLHHSKHHAAYVNNLNIAEEQFADAMSKSDVTKMISLQPALRFNGGGHINHSIFWHNLSSKGGGVPTGSLANAINDEFGSFDNFKSRLSATTIAIQGSGWGWLGYNPNTKRLQIATCANQDPLEGTTGLKPLLGIDVWEHAYYLQYKNARPDYVKAIWDIVNWSDVAKRFDLCRN</sequence>
<evidence type="ECO:0000313" key="17">
    <source>
        <dbReference type="Proteomes" id="UP000311919"/>
    </source>
</evidence>
<keyword evidence="9" id="KW-0496">Mitochondrion</keyword>
<evidence type="ECO:0000256" key="7">
    <source>
        <dbReference type="ARBA" id="ARBA00022723"/>
    </source>
</evidence>
<proteinExistence type="inferred from homology"/>
<feature type="domain" description="Manganese/iron superoxide dismutase C-terminal" evidence="15">
    <location>
        <begin position="114"/>
        <end position="217"/>
    </location>
</feature>
<dbReference type="PROSITE" id="PS00088">
    <property type="entry name" value="SOD_MN"/>
    <property type="match status" value="1"/>
</dbReference>
<dbReference type="Pfam" id="PF00081">
    <property type="entry name" value="Sod_Fe_N"/>
    <property type="match status" value="1"/>
</dbReference>
<evidence type="ECO:0000256" key="1">
    <source>
        <dbReference type="ARBA" id="ARBA00001936"/>
    </source>
</evidence>
<dbReference type="EMBL" id="SKCS01000442">
    <property type="protein sequence ID" value="TNN07028.1"/>
    <property type="molecule type" value="Genomic_DNA"/>
</dbReference>
<feature type="binding site" evidence="12">
    <location>
        <position position="51"/>
    </location>
    <ligand>
        <name>Mn(2+)</name>
        <dbReference type="ChEBI" id="CHEBI:29035"/>
    </ligand>
</feature>
<dbReference type="STRING" id="6182.A0A4Z2CSB2"/>
<evidence type="ECO:0000256" key="10">
    <source>
        <dbReference type="ARBA" id="ARBA00023211"/>
    </source>
</evidence>
<keyword evidence="17" id="KW-1185">Reference proteome</keyword>
<dbReference type="GO" id="GO:0005739">
    <property type="term" value="C:mitochondrion"/>
    <property type="evidence" value="ECO:0007669"/>
    <property type="project" value="UniProtKB-SubCell"/>
</dbReference>
<feature type="domain" description="Manganese/iron superoxide dismutase N-terminal" evidence="14">
    <location>
        <begin position="26"/>
        <end position="107"/>
    </location>
</feature>
<comment type="catalytic activity">
    <reaction evidence="11 13">
        <text>2 superoxide + 2 H(+) = H2O2 + O2</text>
        <dbReference type="Rhea" id="RHEA:20696"/>
        <dbReference type="ChEBI" id="CHEBI:15378"/>
        <dbReference type="ChEBI" id="CHEBI:15379"/>
        <dbReference type="ChEBI" id="CHEBI:16240"/>
        <dbReference type="ChEBI" id="CHEBI:18421"/>
        <dbReference type="EC" id="1.15.1.1"/>
    </reaction>
</comment>
<dbReference type="InterPro" id="IPR019832">
    <property type="entry name" value="Mn/Fe_SOD_C"/>
</dbReference>
<dbReference type="PANTHER" id="PTHR11404">
    <property type="entry name" value="SUPEROXIDE DISMUTASE 2"/>
    <property type="match status" value="1"/>
</dbReference>
<protein>
    <recommendedName>
        <fullName evidence="6 13">Superoxide dismutase</fullName>
        <ecNumber evidence="6 13">1.15.1.1</ecNumber>
    </recommendedName>
</protein>
<evidence type="ECO:0000256" key="11">
    <source>
        <dbReference type="ARBA" id="ARBA00049204"/>
    </source>
</evidence>
<feature type="binding site" evidence="12">
    <location>
        <position position="184"/>
    </location>
    <ligand>
        <name>Mn(2+)</name>
        <dbReference type="ChEBI" id="CHEBI:29035"/>
    </ligand>
</feature>
<dbReference type="GO" id="GO:0030145">
    <property type="term" value="F:manganese ion binding"/>
    <property type="evidence" value="ECO:0007669"/>
    <property type="project" value="TreeGrafter"/>
</dbReference>
<comment type="cofactor">
    <cofactor evidence="1">
        <name>Mn(2+)</name>
        <dbReference type="ChEBI" id="CHEBI:29035"/>
    </cofactor>
</comment>
<dbReference type="EC" id="1.15.1.1" evidence="6 13"/>
<evidence type="ECO:0000313" key="16">
    <source>
        <dbReference type="EMBL" id="TNN07028.1"/>
    </source>
</evidence>
<dbReference type="AlphaFoldDB" id="A0A4Z2CSB2"/>
<keyword evidence="10" id="KW-0464">Manganese</keyword>
<name>A0A4Z2CSB2_SCHJA</name>
<evidence type="ECO:0000256" key="8">
    <source>
        <dbReference type="ARBA" id="ARBA00023002"/>
    </source>
</evidence>
<dbReference type="PANTHER" id="PTHR11404:SF6">
    <property type="entry name" value="SUPEROXIDE DISMUTASE [MN], MITOCHONDRIAL"/>
    <property type="match status" value="1"/>
</dbReference>
<gene>
    <name evidence="16" type="ORF">EWB00_008011</name>
</gene>
<dbReference type="SUPFAM" id="SSF54719">
    <property type="entry name" value="Fe,Mn superoxide dismutase (SOD), C-terminal domain"/>
    <property type="match status" value="1"/>
</dbReference>
<dbReference type="InterPro" id="IPR019833">
    <property type="entry name" value="Mn/Fe_SOD_BS"/>
</dbReference>
<comment type="caution">
    <text evidence="16">The sequence shown here is derived from an EMBL/GenBank/DDBJ whole genome shotgun (WGS) entry which is preliminary data.</text>
</comment>
<comment type="subcellular location">
    <subcellularLocation>
        <location evidence="3">Mitochondrion</location>
    </subcellularLocation>
</comment>
<evidence type="ECO:0000259" key="14">
    <source>
        <dbReference type="Pfam" id="PF00081"/>
    </source>
</evidence>
<comment type="subunit">
    <text evidence="5">Homotetramer.</text>
</comment>
<dbReference type="InterPro" id="IPR036324">
    <property type="entry name" value="Mn/Fe_SOD_N_sf"/>
</dbReference>
<keyword evidence="7 12" id="KW-0479">Metal-binding</keyword>
<feature type="binding site" evidence="12">
    <location>
        <position position="99"/>
    </location>
    <ligand>
        <name>Mn(2+)</name>
        <dbReference type="ChEBI" id="CHEBI:29035"/>
    </ligand>
</feature>
<evidence type="ECO:0000256" key="2">
    <source>
        <dbReference type="ARBA" id="ARBA00002170"/>
    </source>
</evidence>
<dbReference type="PIRSF" id="PIRSF000349">
    <property type="entry name" value="SODismutase"/>
    <property type="match status" value="1"/>
</dbReference>
<dbReference type="InterPro" id="IPR036314">
    <property type="entry name" value="SOD_C_sf"/>
</dbReference>
<keyword evidence="8 13" id="KW-0560">Oxidoreductase</keyword>
<dbReference type="Pfam" id="PF02777">
    <property type="entry name" value="Sod_Fe_C"/>
    <property type="match status" value="1"/>
</dbReference>
<reference evidence="16 17" key="1">
    <citation type="submission" date="2019-03" db="EMBL/GenBank/DDBJ databases">
        <title>An improved genome assembly of the fluke Schistosoma japonicum.</title>
        <authorList>
            <person name="Hu W."/>
            <person name="Luo F."/>
            <person name="Yin M."/>
            <person name="Mo X."/>
            <person name="Sun C."/>
            <person name="Wu Q."/>
            <person name="Zhu B."/>
            <person name="Xiang M."/>
            <person name="Wang J."/>
            <person name="Wang Y."/>
            <person name="Zhang T."/>
            <person name="Xu B."/>
            <person name="Zheng H."/>
            <person name="Feng Z."/>
        </authorList>
    </citation>
    <scope>NUCLEOTIDE SEQUENCE [LARGE SCALE GENOMIC DNA]</scope>
    <source>
        <strain evidence="16">HuSjv2</strain>
        <tissue evidence="16">Worms</tissue>
    </source>
</reference>
<evidence type="ECO:0000256" key="3">
    <source>
        <dbReference type="ARBA" id="ARBA00004173"/>
    </source>
</evidence>
<dbReference type="Gene3D" id="3.55.40.20">
    <property type="entry name" value="Iron/manganese superoxide dismutase, C-terminal domain"/>
    <property type="match status" value="1"/>
</dbReference>
<evidence type="ECO:0000256" key="9">
    <source>
        <dbReference type="ARBA" id="ARBA00023128"/>
    </source>
</evidence>